<comment type="caution">
    <text evidence="10">The sequence shown here is derived from an EMBL/GenBank/DDBJ whole genome shotgun (WGS) entry which is preliminary data.</text>
</comment>
<organism evidence="10 11">
    <name type="scientific">Pyrrhoderma noxium</name>
    <dbReference type="NCBI Taxonomy" id="2282107"/>
    <lineage>
        <taxon>Eukaryota</taxon>
        <taxon>Fungi</taxon>
        <taxon>Dikarya</taxon>
        <taxon>Basidiomycota</taxon>
        <taxon>Agaricomycotina</taxon>
        <taxon>Agaricomycetes</taxon>
        <taxon>Hymenochaetales</taxon>
        <taxon>Hymenochaetaceae</taxon>
        <taxon>Pyrrhoderma</taxon>
    </lineage>
</organism>
<dbReference type="PROSITE" id="PS50082">
    <property type="entry name" value="WD_REPEATS_2"/>
    <property type="match status" value="5"/>
</dbReference>
<sequence>MLSNLTAFHGQGGQQQANQQQVQQQPQPQQSQAQQPPPPLNGQDLNLSNILHFLQSEWRRYERERNEWEIERAEMRARIALLEGERRSFENTRIDLLRRIKMLEFALRMERSKQLNQPTSQIPLPSKVTALQVQSNPASTKDETGSHREGSSGSSPRSEDAPLPSENRISMIPNGGPSTQNKSATWGGSAWSSVPNSGALGKPPPGRDPKSRARSRDYLKQCLQEISYLTSPQAMNPLPNRPLLSNQSMPLTLPNVPSLDQMAYNGRPRKLVPEVGKDFPINGMPLMAGQIPNQQSSGAQNTVLERDGRINAVSNAPMHHTIQQNGSQIGNYQQQTQVQPISQSQNLQLQTQQVNKENQDRTEGAEPQQLTAIFRPDGEWKEQLERARSERFPSQDSQRSGASAWDGMSKEDEDVEKEDVEMDDDETSSTTSDDDGKLWRPRRTLRNHLDAVRALAFHPSEMCLATGGDDCTVKIWRMDVVGLASSATRGTIEVEPQLTLRGHTAPVTTLVHSPSKRLLYSAALDSSIRVWSLPPASHTTYAPHDGSRIRGELVGHTDAVWGLALLRDESLLVSCGAEGSVKVWDVGAVSGVGSLKLSWGYNGLESEEEEPTEVPGATCLEAIKSDLKKVAVGYQNSAVKIFDVDTGKQLLELKIDAPDAENTQVNAIASHPTMPRLITGHEDKHIRIWDTSNGTCTHSMAAHTDAVTSLSIDATGFSLVSGGHDCSIRFWNLLGSYTCMQEISSHREKGNEGVLAVDFHPTLPFMVSSGADGVVKLHASA</sequence>
<dbReference type="InterPro" id="IPR015943">
    <property type="entry name" value="WD40/YVTN_repeat-like_dom_sf"/>
</dbReference>
<evidence type="ECO:0000313" key="10">
    <source>
        <dbReference type="EMBL" id="PAV24373.1"/>
    </source>
</evidence>
<dbReference type="CDD" id="cd00200">
    <property type="entry name" value="WD40"/>
    <property type="match status" value="1"/>
</dbReference>
<dbReference type="STRING" id="2282107.A0A286UXN3"/>
<dbReference type="InterPro" id="IPR013258">
    <property type="entry name" value="Striatin_N"/>
</dbReference>
<dbReference type="PANTHER" id="PTHR15653">
    <property type="entry name" value="STRIATIN"/>
    <property type="match status" value="1"/>
</dbReference>
<keyword evidence="3" id="KW-0677">Repeat</keyword>
<dbReference type="Gene3D" id="1.20.5.300">
    <property type="match status" value="1"/>
</dbReference>
<dbReference type="OrthoDB" id="727118at2759"/>
<feature type="compositionally biased region" description="Basic and acidic residues" evidence="8">
    <location>
        <begin position="376"/>
        <end position="393"/>
    </location>
</feature>
<dbReference type="PANTHER" id="PTHR15653:SF0">
    <property type="entry name" value="CONNECTOR OF KINASE TO AP-1, ISOFORM E"/>
    <property type="match status" value="1"/>
</dbReference>
<dbReference type="Pfam" id="PF00400">
    <property type="entry name" value="WD40"/>
    <property type="match status" value="6"/>
</dbReference>
<feature type="repeat" description="WD" evidence="6">
    <location>
        <begin position="658"/>
        <end position="699"/>
    </location>
</feature>
<dbReference type="PROSITE" id="PS00678">
    <property type="entry name" value="WD_REPEATS_1"/>
    <property type="match status" value="2"/>
</dbReference>
<dbReference type="AlphaFoldDB" id="A0A286UXN3"/>
<gene>
    <name evidence="10" type="ORF">PNOK_0144100</name>
</gene>
<feature type="region of interest" description="Disordered" evidence="8">
    <location>
        <begin position="333"/>
        <end position="439"/>
    </location>
</feature>
<evidence type="ECO:0000256" key="8">
    <source>
        <dbReference type="SAM" id="MobiDB-lite"/>
    </source>
</evidence>
<dbReference type="PRINTS" id="PR00320">
    <property type="entry name" value="GPROTEINBRPT"/>
</dbReference>
<dbReference type="PROSITE" id="PS50294">
    <property type="entry name" value="WD_REPEATS_REGION"/>
    <property type="match status" value="5"/>
</dbReference>
<dbReference type="InParanoid" id="A0A286UXN3"/>
<protein>
    <submittedName>
        <fullName evidence="10">WD40 domain containing protein</fullName>
    </submittedName>
</protein>
<name>A0A286UXN3_9AGAM</name>
<proteinExistence type="inferred from homology"/>
<comment type="similarity">
    <text evidence="1">Belongs to the WD repeat striatin family.</text>
</comment>
<dbReference type="Proteomes" id="UP000217199">
    <property type="component" value="Unassembled WGS sequence"/>
</dbReference>
<evidence type="ECO:0000313" key="11">
    <source>
        <dbReference type="Proteomes" id="UP000217199"/>
    </source>
</evidence>
<feature type="repeat" description="WD" evidence="6">
    <location>
        <begin position="445"/>
        <end position="479"/>
    </location>
</feature>
<feature type="compositionally biased region" description="Low complexity" evidence="8">
    <location>
        <begin position="14"/>
        <end position="34"/>
    </location>
</feature>
<dbReference type="SMART" id="SM00320">
    <property type="entry name" value="WD40"/>
    <property type="match status" value="6"/>
</dbReference>
<keyword evidence="11" id="KW-1185">Reference proteome</keyword>
<evidence type="ECO:0000256" key="5">
    <source>
        <dbReference type="ARBA" id="ARBA00023054"/>
    </source>
</evidence>
<dbReference type="Pfam" id="PF08232">
    <property type="entry name" value="Striatin"/>
    <property type="match status" value="1"/>
</dbReference>
<feature type="region of interest" description="Disordered" evidence="8">
    <location>
        <begin position="111"/>
        <end position="215"/>
    </location>
</feature>
<reference evidence="10 11" key="1">
    <citation type="journal article" date="2017" name="Mol. Ecol.">
        <title>Comparative and population genomic landscape of Phellinus noxius: A hypervariable fungus causing root rot in trees.</title>
        <authorList>
            <person name="Chung C.L."/>
            <person name="Lee T.J."/>
            <person name="Akiba M."/>
            <person name="Lee H.H."/>
            <person name="Kuo T.H."/>
            <person name="Liu D."/>
            <person name="Ke H.M."/>
            <person name="Yokoi T."/>
            <person name="Roa M.B."/>
            <person name="Lu M.J."/>
            <person name="Chang Y.Y."/>
            <person name="Ann P.J."/>
            <person name="Tsai J.N."/>
            <person name="Chen C.Y."/>
            <person name="Tzean S.S."/>
            <person name="Ota Y."/>
            <person name="Hattori T."/>
            <person name="Sahashi N."/>
            <person name="Liou R.F."/>
            <person name="Kikuchi T."/>
            <person name="Tsai I.J."/>
        </authorList>
    </citation>
    <scope>NUCLEOTIDE SEQUENCE [LARGE SCALE GENOMIC DNA]</scope>
    <source>
        <strain evidence="10 11">FFPRI411160</strain>
    </source>
</reference>
<feature type="compositionally biased region" description="Polar residues" evidence="8">
    <location>
        <begin position="176"/>
        <end position="196"/>
    </location>
</feature>
<keyword evidence="4" id="KW-0112">Calmodulin-binding</keyword>
<feature type="coiled-coil region" evidence="7">
    <location>
        <begin position="51"/>
        <end position="92"/>
    </location>
</feature>
<feature type="compositionally biased region" description="Basic and acidic residues" evidence="8">
    <location>
        <begin position="205"/>
        <end position="215"/>
    </location>
</feature>
<evidence type="ECO:0000256" key="1">
    <source>
        <dbReference type="ARBA" id="ARBA00009616"/>
    </source>
</evidence>
<feature type="repeat" description="WD" evidence="6">
    <location>
        <begin position="500"/>
        <end position="533"/>
    </location>
</feature>
<feature type="compositionally biased region" description="Low complexity" evidence="8">
    <location>
        <begin position="333"/>
        <end position="353"/>
    </location>
</feature>
<dbReference type="GO" id="GO:0005516">
    <property type="term" value="F:calmodulin binding"/>
    <property type="evidence" value="ECO:0007669"/>
    <property type="project" value="UniProtKB-KW"/>
</dbReference>
<feature type="compositionally biased region" description="Basic and acidic residues" evidence="8">
    <location>
        <begin position="140"/>
        <end position="150"/>
    </location>
</feature>
<dbReference type="InterPro" id="IPR001680">
    <property type="entry name" value="WD40_rpt"/>
</dbReference>
<evidence type="ECO:0000256" key="6">
    <source>
        <dbReference type="PROSITE-ProRule" id="PRU00221"/>
    </source>
</evidence>
<dbReference type="InterPro" id="IPR020472">
    <property type="entry name" value="WD40_PAC1"/>
</dbReference>
<evidence type="ECO:0000256" key="3">
    <source>
        <dbReference type="ARBA" id="ARBA00022737"/>
    </source>
</evidence>
<feature type="repeat" description="WD" evidence="6">
    <location>
        <begin position="553"/>
        <end position="586"/>
    </location>
</feature>
<feature type="compositionally biased region" description="Polar residues" evidence="8">
    <location>
        <begin position="114"/>
        <end position="139"/>
    </location>
</feature>
<accession>A0A286UXN3</accession>
<evidence type="ECO:0000256" key="4">
    <source>
        <dbReference type="ARBA" id="ARBA00022860"/>
    </source>
</evidence>
<feature type="repeat" description="WD" evidence="6">
    <location>
        <begin position="700"/>
        <end position="733"/>
    </location>
</feature>
<dbReference type="SUPFAM" id="SSF50978">
    <property type="entry name" value="WD40 repeat-like"/>
    <property type="match status" value="1"/>
</dbReference>
<evidence type="ECO:0000256" key="7">
    <source>
        <dbReference type="SAM" id="Coils"/>
    </source>
</evidence>
<dbReference type="Gene3D" id="2.130.10.10">
    <property type="entry name" value="YVTN repeat-like/Quinoprotein amine dehydrogenase"/>
    <property type="match status" value="2"/>
</dbReference>
<evidence type="ECO:0000259" key="9">
    <source>
        <dbReference type="Pfam" id="PF08232"/>
    </source>
</evidence>
<dbReference type="InterPro" id="IPR036322">
    <property type="entry name" value="WD40_repeat_dom_sf"/>
</dbReference>
<feature type="domain" description="Striatin N-terminal" evidence="9">
    <location>
        <begin position="46"/>
        <end position="233"/>
    </location>
</feature>
<dbReference type="InterPro" id="IPR019775">
    <property type="entry name" value="WD40_repeat_CS"/>
</dbReference>
<dbReference type="InterPro" id="IPR051488">
    <property type="entry name" value="WD_repeat_striatin"/>
</dbReference>
<dbReference type="EMBL" id="NBII01000001">
    <property type="protein sequence ID" value="PAV24373.1"/>
    <property type="molecule type" value="Genomic_DNA"/>
</dbReference>
<dbReference type="FunCoup" id="A0A286UXN3">
    <property type="interactions" value="126"/>
</dbReference>
<keyword evidence="5 7" id="KW-0175">Coiled coil</keyword>
<feature type="region of interest" description="Disordered" evidence="8">
    <location>
        <begin position="1"/>
        <end position="45"/>
    </location>
</feature>
<feature type="compositionally biased region" description="Acidic residues" evidence="8">
    <location>
        <begin position="411"/>
        <end position="427"/>
    </location>
</feature>
<evidence type="ECO:0000256" key="2">
    <source>
        <dbReference type="ARBA" id="ARBA00022574"/>
    </source>
</evidence>
<keyword evidence="2 6" id="KW-0853">WD repeat</keyword>